<organism evidence="4 5">
    <name type="scientific">Ursus americanus</name>
    <name type="common">American black bear</name>
    <name type="synonym">Euarctos americanus</name>
    <dbReference type="NCBI Taxonomy" id="9643"/>
    <lineage>
        <taxon>Eukaryota</taxon>
        <taxon>Metazoa</taxon>
        <taxon>Chordata</taxon>
        <taxon>Craniata</taxon>
        <taxon>Vertebrata</taxon>
        <taxon>Euteleostomi</taxon>
        <taxon>Mammalia</taxon>
        <taxon>Eutheria</taxon>
        <taxon>Laurasiatheria</taxon>
        <taxon>Carnivora</taxon>
        <taxon>Caniformia</taxon>
        <taxon>Ursidae</taxon>
        <taxon>Ursus</taxon>
    </lineage>
</organism>
<evidence type="ECO:0000313" key="4">
    <source>
        <dbReference type="Ensembl" id="ENSUAMP00000013202.1"/>
    </source>
</evidence>
<proteinExistence type="inferred from homology"/>
<dbReference type="GO" id="GO:0005783">
    <property type="term" value="C:endoplasmic reticulum"/>
    <property type="evidence" value="ECO:0007669"/>
    <property type="project" value="Ensembl"/>
</dbReference>
<feature type="compositionally biased region" description="Acidic residues" evidence="3">
    <location>
        <begin position="333"/>
        <end position="352"/>
    </location>
</feature>
<reference evidence="5" key="1">
    <citation type="submission" date="2016-06" db="EMBL/GenBank/DDBJ databases">
        <title>De novo assembly and RNA-Seq shows season-dependent expression and editing in black bear kidneys.</title>
        <authorList>
            <person name="Korstanje R."/>
            <person name="Srivastava A."/>
            <person name="Sarsani V.K."/>
            <person name="Sheehan S.M."/>
            <person name="Seger R.L."/>
            <person name="Barter M.E."/>
            <person name="Lindqvist C."/>
            <person name="Brody L.C."/>
            <person name="Mullikin J.C."/>
        </authorList>
    </citation>
    <scope>NUCLEOTIDE SEQUENCE [LARGE SCALE GENOMIC DNA]</scope>
</reference>
<comment type="similarity">
    <text evidence="1">Belongs to the PPP1R15 family.</text>
</comment>
<dbReference type="GO" id="GO:0019901">
    <property type="term" value="F:protein kinase binding"/>
    <property type="evidence" value="ECO:0007669"/>
    <property type="project" value="Ensembl"/>
</dbReference>
<sequence length="756" mass="81419">MVATRAGAPAPGVTRSPESLRQMAPGQVPHQSAPWRDTSPFFLLSPLMGLLSRAWGHLRGPGPPEPWLLEAVTGADQGEAGLRGEAKTFPATRHALWGRHFQGETGDSGAAEEDGEVFWEACHDLKANSSLLEPWELSDDDGEEEYGGEQATSVPKEQGSEFIDGQPAPLSPSLLIRTLQEPPGKEKSAEGGAAEEVTFFSFPPSRWECCPGVEEFEKEGEAINRGAVGTLTAPLSPGSKPRAWVYYAGEEDDQATEEKRTEDKEVTKSSISCSSSGFHPRAWECCSGEESEEEEDEFTDSGAAKEEGEAEGPSSVPSTSALVRAWVYRPGEDTEEEDEDSDSGAAEEEGEAEGPSSVPSTSALVRAWVYRPGEDTEEEDEDSDSGAAEEEGEAEGPSSVPSTSALVRAWVYRPGEDTEEEDEDSDSGAAEEEGEAEGPSSVPSTSALVRAWVYRPGEDTEEEDEDSDSGAAEEEGEAEGPSSVPSTSALVRAWVYQPGEDTEEEDEDSDSGGAEEEGEAEATDTFSRAWIYRPGEDTEQEDDSEAAHPEPIPSLQAQSALHRGWTYRPGGGTEGGEVAEEWGEAEPRPFRVTIYLPGEKPPPPWARPRLPLRLQRRLKPRETPTWHPDPETPLKPQKVRFSEKVSVHLLVVWAGPAQAARRGPWEQLARDRSRFARRIAQAQELLGPSLTPAARARAWALCGNPPSPLATTPAPPQVSPLSSIQATPLMLGHVGAFPSTPPVSPSPCLDLSGRRG</sequence>
<dbReference type="InterPro" id="IPR051254">
    <property type="entry name" value="PPP1R15"/>
</dbReference>
<feature type="compositionally biased region" description="Polar residues" evidence="3">
    <location>
        <begin position="268"/>
        <end position="277"/>
    </location>
</feature>
<dbReference type="PANTHER" id="PTHR16489:SF14">
    <property type="entry name" value="PROTEIN PHOSPHATASE 1 REGULATORY SUBUNIT 15A"/>
    <property type="match status" value="1"/>
</dbReference>
<feature type="region of interest" description="Disordered" evidence="3">
    <location>
        <begin position="1"/>
        <end position="35"/>
    </location>
</feature>
<dbReference type="GO" id="GO:0005794">
    <property type="term" value="C:Golgi apparatus"/>
    <property type="evidence" value="ECO:0007669"/>
    <property type="project" value="Ensembl"/>
</dbReference>
<keyword evidence="5" id="KW-1185">Reference proteome</keyword>
<feature type="compositionally biased region" description="Basic and acidic residues" evidence="3">
    <location>
        <begin position="256"/>
        <end position="267"/>
    </location>
</feature>
<dbReference type="GO" id="GO:0016020">
    <property type="term" value="C:membrane"/>
    <property type="evidence" value="ECO:0007669"/>
    <property type="project" value="Ensembl"/>
</dbReference>
<feature type="compositionally biased region" description="Acidic residues" evidence="3">
    <location>
        <begin position="500"/>
        <end position="522"/>
    </location>
</feature>
<dbReference type="GO" id="GO:0005739">
    <property type="term" value="C:mitochondrion"/>
    <property type="evidence" value="ECO:0007669"/>
    <property type="project" value="Ensembl"/>
</dbReference>
<dbReference type="GeneTree" id="ENSGT00940000154404"/>
<feature type="region of interest" description="Disordered" evidence="3">
    <location>
        <begin position="137"/>
        <end position="170"/>
    </location>
</feature>
<evidence type="ECO:0000256" key="3">
    <source>
        <dbReference type="SAM" id="MobiDB-lite"/>
    </source>
</evidence>
<dbReference type="PANTHER" id="PTHR16489">
    <property type="entry name" value="GH11727P"/>
    <property type="match status" value="1"/>
</dbReference>
<dbReference type="Ensembl" id="ENSUAMT00000014812.1">
    <property type="protein sequence ID" value="ENSUAMP00000013202.1"/>
    <property type="gene ID" value="ENSUAMG00000010643.1"/>
</dbReference>
<feature type="compositionally biased region" description="Acidic residues" evidence="3">
    <location>
        <begin position="287"/>
        <end position="299"/>
    </location>
</feature>
<dbReference type="GO" id="GO:0008157">
    <property type="term" value="F:protein phosphatase 1 binding"/>
    <property type="evidence" value="ECO:0007669"/>
    <property type="project" value="Ensembl"/>
</dbReference>
<evidence type="ECO:0000313" key="5">
    <source>
        <dbReference type="Proteomes" id="UP000291022"/>
    </source>
</evidence>
<dbReference type="GO" id="GO:0071074">
    <property type="term" value="F:eukaryotic initiation factor eIF2 binding"/>
    <property type="evidence" value="ECO:0007669"/>
    <property type="project" value="Ensembl"/>
</dbReference>
<feature type="region of interest" description="Disordered" evidence="3">
    <location>
        <begin position="229"/>
        <end position="584"/>
    </location>
</feature>
<feature type="compositionally biased region" description="Acidic residues" evidence="3">
    <location>
        <begin position="375"/>
        <end position="394"/>
    </location>
</feature>
<reference evidence="4" key="2">
    <citation type="submission" date="2025-08" db="UniProtKB">
        <authorList>
            <consortium name="Ensembl"/>
        </authorList>
    </citation>
    <scope>IDENTIFICATION</scope>
</reference>
<feature type="compositionally biased region" description="Acidic residues" evidence="3">
    <location>
        <begin position="417"/>
        <end position="436"/>
    </location>
</feature>
<keyword evidence="2" id="KW-0677">Repeat</keyword>
<dbReference type="GO" id="GO:0043558">
    <property type="term" value="P:regulation of translational initiation in response to stress"/>
    <property type="evidence" value="ECO:0007669"/>
    <property type="project" value="Ensembl"/>
</dbReference>
<dbReference type="GO" id="GO:0036490">
    <property type="term" value="P:regulation of translation in response to endoplasmic reticulum stress"/>
    <property type="evidence" value="ECO:0007669"/>
    <property type="project" value="Ensembl"/>
</dbReference>
<dbReference type="GO" id="GO:0072542">
    <property type="term" value="F:protein phosphatase activator activity"/>
    <property type="evidence" value="ECO:0007669"/>
    <property type="project" value="Ensembl"/>
</dbReference>
<dbReference type="GO" id="GO:0032058">
    <property type="term" value="P:positive regulation of translational initiation in response to stress"/>
    <property type="evidence" value="ECO:0007669"/>
    <property type="project" value="Ensembl"/>
</dbReference>
<dbReference type="GO" id="GO:0070972">
    <property type="term" value="P:protein localization to endoplasmic reticulum"/>
    <property type="evidence" value="ECO:0007669"/>
    <property type="project" value="Ensembl"/>
</dbReference>
<evidence type="ECO:0000256" key="2">
    <source>
        <dbReference type="ARBA" id="ARBA00022737"/>
    </source>
</evidence>
<dbReference type="GO" id="GO:0000164">
    <property type="term" value="C:protein phosphatase type 1 complex"/>
    <property type="evidence" value="ECO:0007669"/>
    <property type="project" value="Ensembl"/>
</dbReference>
<feature type="compositionally biased region" description="Acidic residues" evidence="3">
    <location>
        <begin position="459"/>
        <end position="478"/>
    </location>
</feature>
<dbReference type="OMA" id="VRAWVYR"/>
<evidence type="ECO:0000256" key="1">
    <source>
        <dbReference type="ARBA" id="ARBA00010161"/>
    </source>
</evidence>
<dbReference type="Proteomes" id="UP000291022">
    <property type="component" value="Unassembled WGS sequence"/>
</dbReference>
<accession>A0A452R4G0</accession>
<dbReference type="AlphaFoldDB" id="A0A452R4G0"/>
<dbReference type="STRING" id="9643.ENSUAMP00000013202"/>
<reference evidence="4" key="3">
    <citation type="submission" date="2025-09" db="UniProtKB">
        <authorList>
            <consortium name="Ensembl"/>
        </authorList>
    </citation>
    <scope>IDENTIFICATION</scope>
</reference>
<feature type="region of interest" description="Disordered" evidence="3">
    <location>
        <begin position="737"/>
        <end position="756"/>
    </location>
</feature>
<protein>
    <submittedName>
        <fullName evidence="4">Protein phosphatase 1 regulatory subunit 15A</fullName>
    </submittedName>
</protein>
<gene>
    <name evidence="4" type="primary">PPP1R15A</name>
</gene>
<name>A0A452R4G0_URSAM</name>
<feature type="compositionally biased region" description="Acidic residues" evidence="3">
    <location>
        <begin position="137"/>
        <end position="147"/>
    </location>
</feature>